<protein>
    <recommendedName>
        <fullName evidence="2">UPF0125 protein C7456_104211</fullName>
    </recommendedName>
</protein>
<dbReference type="PANTHER" id="PTHR37483">
    <property type="entry name" value="UPF0125 PROTEIN RATB"/>
    <property type="match status" value="1"/>
</dbReference>
<accession>A0A316I8P3</accession>
<dbReference type="SUPFAM" id="SSF54285">
    <property type="entry name" value="MoaD/ThiS"/>
    <property type="match status" value="1"/>
</dbReference>
<dbReference type="InterPro" id="IPR005346">
    <property type="entry name" value="RnfH"/>
</dbReference>
<proteinExistence type="inferred from homology"/>
<name>A0A316I8P3_9GAMM</name>
<evidence type="ECO:0000313" key="3">
    <source>
        <dbReference type="EMBL" id="PWK89858.1"/>
    </source>
</evidence>
<organism evidence="3 4">
    <name type="scientific">Fulvimonas soli</name>
    <dbReference type="NCBI Taxonomy" id="155197"/>
    <lineage>
        <taxon>Bacteria</taxon>
        <taxon>Pseudomonadati</taxon>
        <taxon>Pseudomonadota</taxon>
        <taxon>Gammaproteobacteria</taxon>
        <taxon>Lysobacterales</taxon>
        <taxon>Rhodanobacteraceae</taxon>
        <taxon>Fulvimonas</taxon>
    </lineage>
</organism>
<dbReference type="OrthoDB" id="9796575at2"/>
<dbReference type="PANTHER" id="PTHR37483:SF1">
    <property type="entry name" value="UPF0125 PROTEIN RATB"/>
    <property type="match status" value="1"/>
</dbReference>
<reference evidence="3 4" key="1">
    <citation type="submission" date="2018-05" db="EMBL/GenBank/DDBJ databases">
        <title>Genomic Encyclopedia of Type Strains, Phase IV (KMG-IV): sequencing the most valuable type-strain genomes for metagenomic binning, comparative biology and taxonomic classification.</title>
        <authorList>
            <person name="Goeker M."/>
        </authorList>
    </citation>
    <scope>NUCLEOTIDE SEQUENCE [LARGE SCALE GENOMIC DNA]</scope>
    <source>
        <strain evidence="3 4">DSM 14263</strain>
    </source>
</reference>
<dbReference type="RefSeq" id="WP_109722972.1">
    <property type="nucleotide sequence ID" value="NZ_MSZV01000007.1"/>
</dbReference>
<comment type="caution">
    <text evidence="3">The sequence shown here is derived from an EMBL/GenBank/DDBJ whole genome shotgun (WGS) entry which is preliminary data.</text>
</comment>
<evidence type="ECO:0000256" key="1">
    <source>
        <dbReference type="ARBA" id="ARBA00010645"/>
    </source>
</evidence>
<dbReference type="NCBIfam" id="NF002490">
    <property type="entry name" value="PRK01777.1"/>
    <property type="match status" value="1"/>
</dbReference>
<evidence type="ECO:0000313" key="4">
    <source>
        <dbReference type="Proteomes" id="UP000245812"/>
    </source>
</evidence>
<dbReference type="AlphaFoldDB" id="A0A316I8P3"/>
<dbReference type="InterPro" id="IPR016155">
    <property type="entry name" value="Mopterin_synth/thiamin_S_b"/>
</dbReference>
<dbReference type="EMBL" id="QGHC01000004">
    <property type="protein sequence ID" value="PWK89858.1"/>
    <property type="molecule type" value="Genomic_DNA"/>
</dbReference>
<keyword evidence="4" id="KW-1185">Reference proteome</keyword>
<comment type="similarity">
    <text evidence="1 2">Belongs to the UPF0125 (RnfH) family.</text>
</comment>
<dbReference type="HAMAP" id="MF_00460">
    <property type="entry name" value="UPF0125_RnfH"/>
    <property type="match status" value="1"/>
</dbReference>
<dbReference type="Pfam" id="PF03658">
    <property type="entry name" value="Ub-RnfH"/>
    <property type="match status" value="1"/>
</dbReference>
<gene>
    <name evidence="3" type="ORF">C7456_104211</name>
</gene>
<dbReference type="Gene3D" id="3.10.20.280">
    <property type="entry name" value="RnfH-like"/>
    <property type="match status" value="1"/>
</dbReference>
<sequence>MAEPLIRVEVVLALPGEQHVRRLEVPGGTTAGQAVALAGWAGDPAGAPPLGIFARRVAADHVLRDGDRVEIYRPLLRDPKEARRQRASR</sequence>
<dbReference type="Proteomes" id="UP000245812">
    <property type="component" value="Unassembled WGS sequence"/>
</dbReference>
<evidence type="ECO:0000256" key="2">
    <source>
        <dbReference type="HAMAP-Rule" id="MF_00460"/>
    </source>
</evidence>
<dbReference type="InterPro" id="IPR037021">
    <property type="entry name" value="RnfH_sf"/>
</dbReference>